<organism evidence="1 2">
    <name type="scientific">Rhododendron simsii</name>
    <name type="common">Sims's rhododendron</name>
    <dbReference type="NCBI Taxonomy" id="118357"/>
    <lineage>
        <taxon>Eukaryota</taxon>
        <taxon>Viridiplantae</taxon>
        <taxon>Streptophyta</taxon>
        <taxon>Embryophyta</taxon>
        <taxon>Tracheophyta</taxon>
        <taxon>Spermatophyta</taxon>
        <taxon>Magnoliopsida</taxon>
        <taxon>eudicotyledons</taxon>
        <taxon>Gunneridae</taxon>
        <taxon>Pentapetalae</taxon>
        <taxon>asterids</taxon>
        <taxon>Ericales</taxon>
        <taxon>Ericaceae</taxon>
        <taxon>Ericoideae</taxon>
        <taxon>Rhodoreae</taxon>
        <taxon>Rhododendron</taxon>
    </lineage>
</organism>
<keyword evidence="2" id="KW-1185">Reference proteome</keyword>
<evidence type="ECO:0000313" key="2">
    <source>
        <dbReference type="Proteomes" id="UP000626092"/>
    </source>
</evidence>
<dbReference type="EMBL" id="WJXA01000003">
    <property type="protein sequence ID" value="KAF7148890.1"/>
    <property type="molecule type" value="Genomic_DNA"/>
</dbReference>
<accession>A0A834LUC7</accession>
<dbReference type="OrthoDB" id="1709186at2759"/>
<gene>
    <name evidence="1" type="ORF">RHSIM_Rhsim03G0037500</name>
</gene>
<reference evidence="1" key="1">
    <citation type="submission" date="2019-11" db="EMBL/GenBank/DDBJ databases">
        <authorList>
            <person name="Liu Y."/>
            <person name="Hou J."/>
            <person name="Li T.-Q."/>
            <person name="Guan C.-H."/>
            <person name="Wu X."/>
            <person name="Wu H.-Z."/>
            <person name="Ling F."/>
            <person name="Zhang R."/>
            <person name="Shi X.-G."/>
            <person name="Ren J.-P."/>
            <person name="Chen E.-F."/>
            <person name="Sun J.-M."/>
        </authorList>
    </citation>
    <scope>NUCLEOTIDE SEQUENCE</scope>
    <source>
        <strain evidence="1">Adult_tree_wgs_1</strain>
        <tissue evidence="1">Leaves</tissue>
    </source>
</reference>
<comment type="caution">
    <text evidence="1">The sequence shown here is derived from an EMBL/GenBank/DDBJ whole genome shotgun (WGS) entry which is preliminary data.</text>
</comment>
<proteinExistence type="predicted"/>
<dbReference type="Proteomes" id="UP000626092">
    <property type="component" value="Unassembled WGS sequence"/>
</dbReference>
<dbReference type="AlphaFoldDB" id="A0A834LUC7"/>
<name>A0A834LUC7_RHOSS</name>
<sequence>MDGSLLLQGECLKALQQREKFISKRAALWERLHERDAKRVLSVMIELEGLGVKLGQYLSTCANVIGTCLSNAQAFSRYTKPTSYFLQLECEIRWDIDSVWVKLCLDVRFVQDELCESKLIYRFTWLCLLMWLKDHRPLKDPSRLSESFVVVGLHRNCDIFDLQFSGFYSWILFDYPPEKKLSPGSSFTFLSWWLGAS</sequence>
<evidence type="ECO:0000313" key="1">
    <source>
        <dbReference type="EMBL" id="KAF7148890.1"/>
    </source>
</evidence>
<protein>
    <submittedName>
        <fullName evidence="1">Uncharacterized protein</fullName>
    </submittedName>
</protein>